<gene>
    <name evidence="1" type="ORF">E5331_03160</name>
</gene>
<evidence type="ECO:0000313" key="1">
    <source>
        <dbReference type="EMBL" id="TGY80250.1"/>
    </source>
</evidence>
<name>A0AC61RN68_9BACT</name>
<comment type="caution">
    <text evidence="1">The sequence shown here is derived from an EMBL/GenBank/DDBJ whole genome shotgun (WGS) entry which is preliminary data.</text>
</comment>
<keyword evidence="2" id="KW-1185">Reference proteome</keyword>
<evidence type="ECO:0000313" key="2">
    <source>
        <dbReference type="Proteomes" id="UP000306319"/>
    </source>
</evidence>
<protein>
    <submittedName>
        <fullName evidence="1">Uncharacterized protein</fullName>
    </submittedName>
</protein>
<accession>A0AC61RN68</accession>
<dbReference type="Proteomes" id="UP000306319">
    <property type="component" value="Unassembled WGS sequence"/>
</dbReference>
<organism evidence="1 2">
    <name type="scientific">Lepagella muris</name>
    <dbReference type="NCBI Taxonomy" id="3032870"/>
    <lineage>
        <taxon>Bacteria</taxon>
        <taxon>Pseudomonadati</taxon>
        <taxon>Bacteroidota</taxon>
        <taxon>Bacteroidia</taxon>
        <taxon>Bacteroidales</taxon>
        <taxon>Muribaculaceae</taxon>
        <taxon>Lepagella</taxon>
    </lineage>
</organism>
<proteinExistence type="predicted"/>
<sequence length="153" mass="17666">MEALEGLVTINGADIWKEYGAFLTEEKKGGRENLTTIMTPSKAKAHVGVDIRERDGVKYSDTLEVRNQEREVTLHFAIFAPTRREWLARYRAFITMLKQGDGGWLTFSFPSLDMTMRMFYVSCPGYRPLTYLWNEGVHAGRFKVTFKEPEPTF</sequence>
<dbReference type="EMBL" id="SRYB01000003">
    <property type="protein sequence ID" value="TGY80250.1"/>
    <property type="molecule type" value="Genomic_DNA"/>
</dbReference>
<reference evidence="1" key="1">
    <citation type="submission" date="2019-04" db="EMBL/GenBank/DDBJ databases">
        <title>Microbes associate with the intestines of laboratory mice.</title>
        <authorList>
            <person name="Navarre W."/>
            <person name="Wong E."/>
            <person name="Huang K."/>
            <person name="Tropini C."/>
            <person name="Ng K."/>
            <person name="Yu B."/>
        </authorList>
    </citation>
    <scope>NUCLEOTIDE SEQUENCE</scope>
    <source>
        <strain evidence="1">NM04_E33</strain>
    </source>
</reference>